<dbReference type="SUPFAM" id="SSF47616">
    <property type="entry name" value="GST C-terminal domain-like"/>
    <property type="match status" value="1"/>
</dbReference>
<gene>
    <name evidence="3" type="ORF">BWK73_22705</name>
</gene>
<dbReference type="InterPro" id="IPR040079">
    <property type="entry name" value="Glutathione_S-Trfase"/>
</dbReference>
<dbReference type="InterPro" id="IPR004045">
    <property type="entry name" value="Glutathione_S-Trfase_N"/>
</dbReference>
<evidence type="ECO:0000259" key="2">
    <source>
        <dbReference type="PROSITE" id="PS50405"/>
    </source>
</evidence>
<dbReference type="PROSITE" id="PS50405">
    <property type="entry name" value="GST_CTER"/>
    <property type="match status" value="1"/>
</dbReference>
<dbReference type="EMBL" id="MTEJ01000141">
    <property type="protein sequence ID" value="OQX09487.1"/>
    <property type="molecule type" value="Genomic_DNA"/>
</dbReference>
<dbReference type="SUPFAM" id="SSF52833">
    <property type="entry name" value="Thioredoxin-like"/>
    <property type="match status" value="1"/>
</dbReference>
<dbReference type="InterPro" id="IPR036282">
    <property type="entry name" value="Glutathione-S-Trfase_C_sf"/>
</dbReference>
<dbReference type="GO" id="GO:0016740">
    <property type="term" value="F:transferase activity"/>
    <property type="evidence" value="ECO:0007669"/>
    <property type="project" value="UniProtKB-KW"/>
</dbReference>
<reference evidence="3 4" key="1">
    <citation type="submission" date="2017-01" db="EMBL/GenBank/DDBJ databases">
        <title>Novel large sulfur bacteria in the metagenomes of groundwater-fed chemosynthetic microbial mats in the Lake Huron basin.</title>
        <authorList>
            <person name="Sharrar A.M."/>
            <person name="Flood B.E."/>
            <person name="Bailey J.V."/>
            <person name="Jones D.S."/>
            <person name="Biddanda B."/>
            <person name="Ruberg S.A."/>
            <person name="Marcus D.N."/>
            <person name="Dick G.J."/>
        </authorList>
    </citation>
    <scope>NUCLEOTIDE SEQUENCE [LARGE SCALE GENOMIC DNA]</scope>
    <source>
        <strain evidence="3">A8</strain>
    </source>
</reference>
<dbReference type="InterPro" id="IPR050983">
    <property type="entry name" value="GST_Omega/HSP26"/>
</dbReference>
<dbReference type="CDD" id="cd00570">
    <property type="entry name" value="GST_N_family"/>
    <property type="match status" value="1"/>
</dbReference>
<dbReference type="PANTHER" id="PTHR43968:SF6">
    <property type="entry name" value="GLUTATHIONE S-TRANSFERASE OMEGA"/>
    <property type="match status" value="1"/>
</dbReference>
<evidence type="ECO:0000259" key="1">
    <source>
        <dbReference type="PROSITE" id="PS50404"/>
    </source>
</evidence>
<evidence type="ECO:0000313" key="3">
    <source>
        <dbReference type="EMBL" id="OQX09487.1"/>
    </source>
</evidence>
<name>A0A1Y1QMQ7_9GAMM</name>
<evidence type="ECO:0000313" key="4">
    <source>
        <dbReference type="Proteomes" id="UP000192491"/>
    </source>
</evidence>
<dbReference type="InterPro" id="IPR010987">
    <property type="entry name" value="Glutathione-S-Trfase_C-like"/>
</dbReference>
<organism evidence="3 4">
    <name type="scientific">Thiothrix lacustris</name>
    <dbReference type="NCBI Taxonomy" id="525917"/>
    <lineage>
        <taxon>Bacteria</taxon>
        <taxon>Pseudomonadati</taxon>
        <taxon>Pseudomonadota</taxon>
        <taxon>Gammaproteobacteria</taxon>
        <taxon>Thiotrichales</taxon>
        <taxon>Thiotrichaceae</taxon>
        <taxon>Thiothrix</taxon>
    </lineage>
</organism>
<dbReference type="Proteomes" id="UP000192491">
    <property type="component" value="Unassembled WGS sequence"/>
</dbReference>
<dbReference type="Pfam" id="PF13409">
    <property type="entry name" value="GST_N_2"/>
    <property type="match status" value="1"/>
</dbReference>
<dbReference type="CDD" id="cd00299">
    <property type="entry name" value="GST_C_family"/>
    <property type="match status" value="1"/>
</dbReference>
<dbReference type="STRING" id="1123401.GCA_000621325_02397"/>
<sequence length="224" mass="24904">MSQPSTLELVSFKICPFVQRSVIALNQKSIAFTLTHLNPQDKPAWFTAISPLGKVPVLLVDGTPLFESAVILEYLDEVYPPSLHPAAPLAKAQHRAWIEFCSELLGRQHRMLTAKDAATFNEARDALQQGLQRLDSAIAPESPYFAGEHFYLVDCCVYAPLFMRLALLKHTYGFEMPFSARMQAWSDALLALDVVKTSVVDDFPTVFAHFLKGNSSYLLNADAA</sequence>
<dbReference type="Gene3D" id="1.20.1050.10">
    <property type="match status" value="1"/>
</dbReference>
<dbReference type="InterPro" id="IPR036249">
    <property type="entry name" value="Thioredoxin-like_sf"/>
</dbReference>
<dbReference type="PROSITE" id="PS50404">
    <property type="entry name" value="GST_NTER"/>
    <property type="match status" value="1"/>
</dbReference>
<feature type="domain" description="GST C-terminal" evidence="2">
    <location>
        <begin position="87"/>
        <end position="207"/>
    </location>
</feature>
<protein>
    <submittedName>
        <fullName evidence="3">Glutathione S-transferase</fullName>
    </submittedName>
</protein>
<dbReference type="GO" id="GO:0005737">
    <property type="term" value="C:cytoplasm"/>
    <property type="evidence" value="ECO:0007669"/>
    <property type="project" value="TreeGrafter"/>
</dbReference>
<dbReference type="AlphaFoldDB" id="A0A1Y1QMQ7"/>
<comment type="caution">
    <text evidence="3">The sequence shown here is derived from an EMBL/GenBank/DDBJ whole genome shotgun (WGS) entry which is preliminary data.</text>
</comment>
<dbReference type="Gene3D" id="3.40.30.10">
    <property type="entry name" value="Glutaredoxin"/>
    <property type="match status" value="1"/>
</dbReference>
<accession>A0A1Y1QMQ7</accession>
<feature type="domain" description="GST N-terminal" evidence="1">
    <location>
        <begin position="5"/>
        <end position="83"/>
    </location>
</feature>
<dbReference type="SFLD" id="SFLDG00358">
    <property type="entry name" value="Main_(cytGST)"/>
    <property type="match status" value="1"/>
</dbReference>
<keyword evidence="3" id="KW-0808">Transferase</keyword>
<dbReference type="SFLD" id="SFLDS00019">
    <property type="entry name" value="Glutathione_Transferase_(cytos"/>
    <property type="match status" value="1"/>
</dbReference>
<dbReference type="PANTHER" id="PTHR43968">
    <property type="match status" value="1"/>
</dbReference>
<proteinExistence type="predicted"/>